<organism evidence="1 2">
    <name type="scientific">Halorubrum phage HRTV-14</name>
    <dbReference type="NCBI Taxonomy" id="2877994"/>
    <lineage>
        <taxon>Viruses</taxon>
        <taxon>Duplodnaviria</taxon>
        <taxon>Heunggongvirae</taxon>
        <taxon>Uroviricota</taxon>
        <taxon>Caudoviricetes</taxon>
        <taxon>Thumleimavirales</taxon>
        <taxon>Hafunaviridae</taxon>
        <taxon>Haloferacalesvirus</taxon>
        <taxon>Haloferacalesvirus hv8</taxon>
    </lineage>
</organism>
<evidence type="ECO:0000313" key="2">
    <source>
        <dbReference type="Proteomes" id="UP000828061"/>
    </source>
</evidence>
<evidence type="ECO:0000313" key="1">
    <source>
        <dbReference type="EMBL" id="UBF19194.1"/>
    </source>
</evidence>
<name>A0AAE9BV17_9CAUD</name>
<protein>
    <submittedName>
        <fullName evidence="1">Uncharacterized protein</fullName>
    </submittedName>
</protein>
<sequence length="121" mass="13733">MLRVVVTTVRLRSGAFGSPYYRVTPMAVAETPSNDRRIDLSEPDLERKVGDYAHRLRKASVANYYEDPQSWGGIDVIPSEDEFLILGIDGEWREPIPREEQAIEQLVALFDKALENALNDL</sequence>
<accession>A0AAE9BV17</accession>
<reference evidence="1" key="1">
    <citation type="submission" date="2021-05" db="EMBL/GenBank/DDBJ databases">
        <title>Diversity, taxonomy and evolution of archaeal viruses of the class Caudoviricetes.</title>
        <authorList>
            <person name="Liu Y."/>
            <person name="Demina T.A."/>
            <person name="Roux S."/>
            <person name="Aiewsakun P."/>
            <person name="Kazlauskas D."/>
            <person name="Simmonds P."/>
            <person name="Prangishvili D."/>
            <person name="Oksanen H.M."/>
            <person name="Krupovic M."/>
        </authorList>
    </citation>
    <scope>NUCLEOTIDE SEQUENCE</scope>
    <source>
        <strain evidence="1">HRTV-14/2</strain>
    </source>
</reference>
<dbReference type="EMBL" id="MZ334492">
    <property type="protein sequence ID" value="UBF19194.1"/>
    <property type="molecule type" value="Genomic_DNA"/>
</dbReference>
<gene>
    <name evidence="1" type="ORF">HRTV-14_gp121</name>
</gene>
<proteinExistence type="predicted"/>
<dbReference type="Proteomes" id="UP000828061">
    <property type="component" value="Segment"/>
</dbReference>